<dbReference type="Proteomes" id="UP001209885">
    <property type="component" value="Unassembled WGS sequence"/>
</dbReference>
<dbReference type="InterPro" id="IPR027385">
    <property type="entry name" value="Beta-barrel_OMP"/>
</dbReference>
<keyword evidence="4" id="KW-1185">Reference proteome</keyword>
<evidence type="ECO:0000313" key="4">
    <source>
        <dbReference type="Proteomes" id="UP001209885"/>
    </source>
</evidence>
<gene>
    <name evidence="3" type="ORF">OO013_09150</name>
</gene>
<evidence type="ECO:0000313" key="3">
    <source>
        <dbReference type="EMBL" id="MCX2744030.1"/>
    </source>
</evidence>
<evidence type="ECO:0000256" key="1">
    <source>
        <dbReference type="ARBA" id="ARBA00022729"/>
    </source>
</evidence>
<dbReference type="RefSeq" id="WP_266056497.1">
    <property type="nucleotide sequence ID" value="NZ_JAPFQN010000005.1"/>
</dbReference>
<dbReference type="Pfam" id="PF13505">
    <property type="entry name" value="OMP_b-brl"/>
    <property type="match status" value="1"/>
</dbReference>
<proteinExistence type="predicted"/>
<feature type="domain" description="Outer membrane protein beta-barrel" evidence="2">
    <location>
        <begin position="39"/>
        <end position="193"/>
    </location>
</feature>
<dbReference type="InterPro" id="IPR011250">
    <property type="entry name" value="OMP/PagP_B-barrel"/>
</dbReference>
<organism evidence="3 4">
    <name type="scientific">Mangrovivirga halotolerans</name>
    <dbReference type="NCBI Taxonomy" id="2993936"/>
    <lineage>
        <taxon>Bacteria</taxon>
        <taxon>Pseudomonadati</taxon>
        <taxon>Bacteroidota</taxon>
        <taxon>Cytophagia</taxon>
        <taxon>Cytophagales</taxon>
        <taxon>Mangrovivirgaceae</taxon>
        <taxon>Mangrovivirga</taxon>
    </lineage>
</organism>
<keyword evidence="1" id="KW-0732">Signal</keyword>
<comment type="caution">
    <text evidence="3">The sequence shown here is derived from an EMBL/GenBank/DDBJ whole genome shotgun (WGS) entry which is preliminary data.</text>
</comment>
<sequence length="215" mass="23999">MKGTLILIVFLTISYSSFGQLRLNTYGGYVFQDKVNSYYSNTSYFNGTIQDSFRWGLGLEYHIENRGAIELQYQRQDTNAPTFYRDNSFGSEEQFSDFSLSINWIMLNGTRYFPISDLVEPFVGAGFGLGVFNIENPDNGRSDSATKFSWQIRGGANLWMTPRMALRIQASLISATQAFGGGLYFGTGGVGAGVNNYSTMYQFAFDGGLVFRLGK</sequence>
<accession>A0ABT3RQY9</accession>
<name>A0ABT3RQY9_9BACT</name>
<dbReference type="SUPFAM" id="SSF56925">
    <property type="entry name" value="OMPA-like"/>
    <property type="match status" value="1"/>
</dbReference>
<dbReference type="Gene3D" id="2.40.160.20">
    <property type="match status" value="1"/>
</dbReference>
<evidence type="ECO:0000259" key="2">
    <source>
        <dbReference type="Pfam" id="PF13505"/>
    </source>
</evidence>
<protein>
    <submittedName>
        <fullName evidence="3">Outer membrane beta-barrel protein</fullName>
    </submittedName>
</protein>
<reference evidence="3 4" key="1">
    <citation type="submission" date="2022-11" db="EMBL/GenBank/DDBJ databases">
        <title>The characterization of three novel Bacteroidetes species and genomic analysis of their roles in tidal elemental geochemical cycles.</title>
        <authorList>
            <person name="Ma K."/>
        </authorList>
    </citation>
    <scope>NUCLEOTIDE SEQUENCE [LARGE SCALE GENOMIC DNA]</scope>
    <source>
        <strain evidence="3 4">M17</strain>
    </source>
</reference>
<dbReference type="EMBL" id="JAPFQN010000005">
    <property type="protein sequence ID" value="MCX2744030.1"/>
    <property type="molecule type" value="Genomic_DNA"/>
</dbReference>